<accession>A0A9P8T946</accession>
<name>A0A9P8T946_9ASCO</name>
<sequence>MGKSTTASILSLKLLVFSNRFKWIVSMSGTDQISIFLVACLCSLQFGQYHKSFSPKTSGVENISMQLSKDMFLRLLSAISRLFSSTSAFSNISGFDHVSLPPSPSSSMPVKKVSKNSGSHSQTSAIFSKIRGLTTLSGSGSESCCSSFSSSSTCIPLVSSVNGAKLCSPGSLSIIFVSSAPSPGTPGSESSLVTVSVDLAPYR</sequence>
<evidence type="ECO:0000313" key="1">
    <source>
        <dbReference type="EMBL" id="KAH3669666.1"/>
    </source>
</evidence>
<evidence type="ECO:0000313" key="2">
    <source>
        <dbReference type="Proteomes" id="UP000788993"/>
    </source>
</evidence>
<comment type="caution">
    <text evidence="1">The sequence shown here is derived from an EMBL/GenBank/DDBJ whole genome shotgun (WGS) entry which is preliminary data.</text>
</comment>
<reference evidence="1" key="1">
    <citation type="journal article" date="2021" name="Open Biol.">
        <title>Shared evolutionary footprints suggest mitochondrial oxidative damage underlies multiple complex I losses in fungi.</title>
        <authorList>
            <person name="Schikora-Tamarit M.A."/>
            <person name="Marcet-Houben M."/>
            <person name="Nosek J."/>
            <person name="Gabaldon T."/>
        </authorList>
    </citation>
    <scope>NUCLEOTIDE SEQUENCE</scope>
    <source>
        <strain evidence="1">NCAIM Y.01608</strain>
    </source>
</reference>
<organism evidence="1 2">
    <name type="scientific">Ogataea polymorpha</name>
    <dbReference type="NCBI Taxonomy" id="460523"/>
    <lineage>
        <taxon>Eukaryota</taxon>
        <taxon>Fungi</taxon>
        <taxon>Dikarya</taxon>
        <taxon>Ascomycota</taxon>
        <taxon>Saccharomycotina</taxon>
        <taxon>Pichiomycetes</taxon>
        <taxon>Pichiales</taxon>
        <taxon>Pichiaceae</taxon>
        <taxon>Ogataea</taxon>
    </lineage>
</organism>
<dbReference type="EMBL" id="JAEUBD010000983">
    <property type="protein sequence ID" value="KAH3669666.1"/>
    <property type="molecule type" value="Genomic_DNA"/>
</dbReference>
<reference evidence="1" key="2">
    <citation type="submission" date="2021-01" db="EMBL/GenBank/DDBJ databases">
        <authorList>
            <person name="Schikora-Tamarit M.A."/>
        </authorList>
    </citation>
    <scope>NUCLEOTIDE SEQUENCE</scope>
    <source>
        <strain evidence="1">NCAIM Y.01608</strain>
    </source>
</reference>
<proteinExistence type="predicted"/>
<protein>
    <submittedName>
        <fullName evidence="1">Uncharacterized protein</fullName>
    </submittedName>
</protein>
<dbReference type="AlphaFoldDB" id="A0A9P8T946"/>
<gene>
    <name evidence="1" type="ORF">OGATHE_002478</name>
</gene>
<keyword evidence="2" id="KW-1185">Reference proteome</keyword>
<dbReference type="Proteomes" id="UP000788993">
    <property type="component" value="Unassembled WGS sequence"/>
</dbReference>